<evidence type="ECO:0000259" key="5">
    <source>
        <dbReference type="Pfam" id="PF10502"/>
    </source>
</evidence>
<evidence type="ECO:0000256" key="2">
    <source>
        <dbReference type="ARBA" id="ARBA00022801"/>
    </source>
</evidence>
<dbReference type="PANTHER" id="PTHR12383">
    <property type="entry name" value="PROTEASE FAMILY S26 MITOCHONDRIAL INNER MEMBRANE PROTEASE-RELATED"/>
    <property type="match status" value="1"/>
</dbReference>
<dbReference type="Proteomes" id="UP001240984">
    <property type="component" value="Unassembled WGS sequence"/>
</dbReference>
<dbReference type="InterPro" id="IPR019758">
    <property type="entry name" value="Pept_S26A_signal_pept_1_CS"/>
</dbReference>
<evidence type="ECO:0000256" key="4">
    <source>
        <dbReference type="ARBA" id="ARBA00038445"/>
    </source>
</evidence>
<dbReference type="Pfam" id="PF10502">
    <property type="entry name" value="Peptidase_S26"/>
    <property type="match status" value="2"/>
</dbReference>
<dbReference type="EMBL" id="JAUSRA010000001">
    <property type="protein sequence ID" value="MDP9798691.1"/>
    <property type="molecule type" value="Genomic_DNA"/>
</dbReference>
<evidence type="ECO:0000256" key="3">
    <source>
        <dbReference type="ARBA" id="ARBA00023136"/>
    </source>
</evidence>
<dbReference type="InterPro" id="IPR036286">
    <property type="entry name" value="LexA/Signal_pep-like_sf"/>
</dbReference>
<dbReference type="SUPFAM" id="SSF51306">
    <property type="entry name" value="LexA/Signal peptidase"/>
    <property type="match status" value="1"/>
</dbReference>
<dbReference type="InterPro" id="IPR019533">
    <property type="entry name" value="Peptidase_S26"/>
</dbReference>
<comment type="subcellular location">
    <subcellularLocation>
        <location evidence="1">Cell membrane</location>
        <topology evidence="1">Single-pass type II membrane protein</topology>
    </subcellularLocation>
</comment>
<dbReference type="GO" id="GO:0009003">
    <property type="term" value="F:signal peptidase activity"/>
    <property type="evidence" value="ECO:0007669"/>
    <property type="project" value="UniProtKB-EC"/>
</dbReference>
<name>A0ABT9N5I9_9ACTN</name>
<dbReference type="InterPro" id="IPR052064">
    <property type="entry name" value="Mito_IMP1_subunit"/>
</dbReference>
<dbReference type="Gene3D" id="2.10.109.10">
    <property type="entry name" value="Umud Fragment, subunit A"/>
    <property type="match status" value="1"/>
</dbReference>
<comment type="caution">
    <text evidence="6">The sequence shown here is derived from an EMBL/GenBank/DDBJ whole genome shotgun (WGS) entry which is preliminary data.</text>
</comment>
<proteinExistence type="inferred from homology"/>
<evidence type="ECO:0000313" key="6">
    <source>
        <dbReference type="EMBL" id="MDP9798691.1"/>
    </source>
</evidence>
<dbReference type="CDD" id="cd06530">
    <property type="entry name" value="S26_SPase_I"/>
    <property type="match status" value="1"/>
</dbReference>
<dbReference type="RefSeq" id="WP_306836769.1">
    <property type="nucleotide sequence ID" value="NZ_JAUSRA010000001.1"/>
</dbReference>
<keyword evidence="3" id="KW-0472">Membrane</keyword>
<feature type="domain" description="Peptidase S26" evidence="5">
    <location>
        <begin position="106"/>
        <end position="145"/>
    </location>
</feature>
<accession>A0ABT9N5I9</accession>
<dbReference type="InterPro" id="IPR000223">
    <property type="entry name" value="Pept_S26A_signal_pept_1"/>
</dbReference>
<dbReference type="EC" id="3.4.21.89" evidence="6"/>
<keyword evidence="7" id="KW-1185">Reference proteome</keyword>
<keyword evidence="2 6" id="KW-0378">Hydrolase</keyword>
<organism evidence="6 7">
    <name type="scientific">Catenuloplanes nepalensis</name>
    <dbReference type="NCBI Taxonomy" id="587533"/>
    <lineage>
        <taxon>Bacteria</taxon>
        <taxon>Bacillati</taxon>
        <taxon>Actinomycetota</taxon>
        <taxon>Actinomycetes</taxon>
        <taxon>Micromonosporales</taxon>
        <taxon>Micromonosporaceae</taxon>
        <taxon>Catenuloplanes</taxon>
    </lineage>
</organism>
<dbReference type="PROSITE" id="PS00761">
    <property type="entry name" value="SPASE_I_3"/>
    <property type="match status" value="1"/>
</dbReference>
<gene>
    <name evidence="6" type="ORF">J2S43_007203</name>
</gene>
<evidence type="ECO:0000313" key="7">
    <source>
        <dbReference type="Proteomes" id="UP001240984"/>
    </source>
</evidence>
<evidence type="ECO:0000256" key="1">
    <source>
        <dbReference type="ARBA" id="ARBA00004401"/>
    </source>
</evidence>
<sequence>MTAIAAVTVAILAAAGGGLGWARRRLIVVTVVGMSMSPAYRAGDRLLVRRVPVRRLRIGQVVVVRYPDRAGRRSRRTGDARPEWIVKRIRALPGDPMPGDVRAASDEDDSVVPPGRLVVLGDNAESSDDSRQFGPVPSTEVIGAVLRRLSATGRH</sequence>
<feature type="domain" description="Peptidase S26" evidence="5">
    <location>
        <begin position="26"/>
        <end position="95"/>
    </location>
</feature>
<comment type="similarity">
    <text evidence="4">Belongs to the peptidase S26 family. IMP1 subfamily.</text>
</comment>
<dbReference type="PRINTS" id="PR00727">
    <property type="entry name" value="LEADERPTASE"/>
</dbReference>
<reference evidence="6 7" key="1">
    <citation type="submission" date="2023-07" db="EMBL/GenBank/DDBJ databases">
        <title>Sequencing the genomes of 1000 actinobacteria strains.</title>
        <authorList>
            <person name="Klenk H.-P."/>
        </authorList>
    </citation>
    <scope>NUCLEOTIDE SEQUENCE [LARGE SCALE GENOMIC DNA]</scope>
    <source>
        <strain evidence="6 7">DSM 44710</strain>
    </source>
</reference>
<dbReference type="PANTHER" id="PTHR12383:SF16">
    <property type="entry name" value="MITOCHONDRIAL INNER MEMBRANE PROTEASE SUBUNIT 1"/>
    <property type="match status" value="1"/>
</dbReference>
<protein>
    <submittedName>
        <fullName evidence="6">Signal peptidase I</fullName>
        <ecNumber evidence="6">3.4.21.89</ecNumber>
    </submittedName>
</protein>